<dbReference type="InterPro" id="IPR001585">
    <property type="entry name" value="TAL/FSA"/>
</dbReference>
<reference evidence="2" key="1">
    <citation type="journal article" date="2020" name="mSystems">
        <title>Genome- and Community-Level Interaction Insights into Carbon Utilization and Element Cycling Functions of Hydrothermarchaeota in Hydrothermal Sediment.</title>
        <authorList>
            <person name="Zhou Z."/>
            <person name="Liu Y."/>
            <person name="Xu W."/>
            <person name="Pan J."/>
            <person name="Luo Z.H."/>
            <person name="Li M."/>
        </authorList>
    </citation>
    <scope>NUCLEOTIDE SEQUENCE [LARGE SCALE GENOMIC DNA]</scope>
    <source>
        <strain evidence="2">HyVt-74</strain>
    </source>
</reference>
<dbReference type="AlphaFoldDB" id="A0A7C5DAE0"/>
<evidence type="ECO:0000313" key="2">
    <source>
        <dbReference type="EMBL" id="HHE04458.1"/>
    </source>
</evidence>
<dbReference type="EMBL" id="DRTB01000014">
    <property type="protein sequence ID" value="HHE04458.1"/>
    <property type="molecule type" value="Genomic_DNA"/>
</dbReference>
<dbReference type="Proteomes" id="UP000886110">
    <property type="component" value="Unassembled WGS sequence"/>
</dbReference>
<keyword evidence="1" id="KW-0704">Schiff base</keyword>
<sequence length="84" mass="9644">GRLDDVKKKGMDVVKETVEVFRKYELQTAVLGASIRSVRHVEECAIVGADVVTVPFKVLVQMYRHELTDKGIKKFLEDWEKIPK</sequence>
<dbReference type="Pfam" id="PF00923">
    <property type="entry name" value="TAL_FSA"/>
    <property type="match status" value="1"/>
</dbReference>
<proteinExistence type="predicted"/>
<accession>A0A7C5DAE0</accession>
<dbReference type="SUPFAM" id="SSF51569">
    <property type="entry name" value="Aldolase"/>
    <property type="match status" value="1"/>
</dbReference>
<dbReference type="GO" id="GO:0005975">
    <property type="term" value="P:carbohydrate metabolic process"/>
    <property type="evidence" value="ECO:0007669"/>
    <property type="project" value="InterPro"/>
</dbReference>
<organism evidence="2">
    <name type="scientific">candidate division WOR-3 bacterium</name>
    <dbReference type="NCBI Taxonomy" id="2052148"/>
    <lineage>
        <taxon>Bacteria</taxon>
        <taxon>Bacteria division WOR-3</taxon>
    </lineage>
</organism>
<evidence type="ECO:0000256" key="1">
    <source>
        <dbReference type="ARBA" id="ARBA00023270"/>
    </source>
</evidence>
<dbReference type="Gene3D" id="3.20.20.70">
    <property type="entry name" value="Aldolase class I"/>
    <property type="match status" value="1"/>
</dbReference>
<gene>
    <name evidence="2" type="ORF">ENL19_00170</name>
</gene>
<dbReference type="InterPro" id="IPR013785">
    <property type="entry name" value="Aldolase_TIM"/>
</dbReference>
<protein>
    <submittedName>
        <fullName evidence="2">Fructose-6-phosphate aldolase</fullName>
    </submittedName>
</protein>
<feature type="non-terminal residue" evidence="2">
    <location>
        <position position="1"/>
    </location>
</feature>
<comment type="caution">
    <text evidence="2">The sequence shown here is derived from an EMBL/GenBank/DDBJ whole genome shotgun (WGS) entry which is preliminary data.</text>
</comment>
<name>A0A7C5DAE0_UNCW3</name>